<reference evidence="2 3" key="1">
    <citation type="submission" date="2018-09" db="EMBL/GenBank/DDBJ databases">
        <authorList>
            <person name="Zhu H."/>
        </authorList>
    </citation>
    <scope>NUCLEOTIDE SEQUENCE [LARGE SCALE GENOMIC DNA]</scope>
    <source>
        <strain evidence="2 3">K1S02-61</strain>
    </source>
</reference>
<name>A0A418XVB9_9BURK</name>
<proteinExistence type="predicted"/>
<dbReference type="OrthoDB" id="9790995at2"/>
<evidence type="ECO:0000259" key="1">
    <source>
        <dbReference type="Pfam" id="PF00848"/>
    </source>
</evidence>
<accession>A0A418XVB9</accession>
<dbReference type="AlphaFoldDB" id="A0A418XVB9"/>
<gene>
    <name evidence="2" type="ORF">D3872_10725</name>
</gene>
<dbReference type="SUPFAM" id="SSF55961">
    <property type="entry name" value="Bet v1-like"/>
    <property type="match status" value="1"/>
</dbReference>
<dbReference type="Gene3D" id="3.90.380.10">
    <property type="entry name" value="Naphthalene 1,2-dioxygenase Alpha Subunit, Chain A, domain 1"/>
    <property type="match status" value="1"/>
</dbReference>
<dbReference type="GO" id="GO:0051537">
    <property type="term" value="F:2 iron, 2 sulfur cluster binding"/>
    <property type="evidence" value="ECO:0007669"/>
    <property type="project" value="InterPro"/>
</dbReference>
<sequence>MHIRQVSGKAHFEPAMLDVPGENIHKTITHAYMVFPNTVIITSPYYISVMIVIPRAANKSTVEYFMLTQGPADNDKALDLYTRSYDMVLNVFGNEDFRAACLSQQGLESGALEEVIYGGLETNIPMFYDIVDRFMAEGAP</sequence>
<keyword evidence="3" id="KW-1185">Reference proteome</keyword>
<feature type="domain" description="Aromatic-ring-hydroxylating dioxygenase alpha subunit C-terminal" evidence="1">
    <location>
        <begin position="30"/>
        <end position="137"/>
    </location>
</feature>
<evidence type="ECO:0000313" key="3">
    <source>
        <dbReference type="Proteomes" id="UP000284006"/>
    </source>
</evidence>
<protein>
    <recommendedName>
        <fullName evidence="1">Aromatic-ring-hydroxylating dioxygenase alpha subunit C-terminal domain-containing protein</fullName>
    </recommendedName>
</protein>
<dbReference type="Pfam" id="PF00848">
    <property type="entry name" value="Ring_hydroxyl_A"/>
    <property type="match status" value="1"/>
</dbReference>
<dbReference type="Proteomes" id="UP000284006">
    <property type="component" value="Unassembled WGS sequence"/>
</dbReference>
<dbReference type="GO" id="GO:0005506">
    <property type="term" value="F:iron ion binding"/>
    <property type="evidence" value="ECO:0007669"/>
    <property type="project" value="InterPro"/>
</dbReference>
<dbReference type="RefSeq" id="WP_119810761.1">
    <property type="nucleotide sequence ID" value="NZ_QYUP01000105.1"/>
</dbReference>
<dbReference type="InterPro" id="IPR015879">
    <property type="entry name" value="Ring_hydroxy_dOase_asu_C_dom"/>
</dbReference>
<organism evidence="2 3">
    <name type="scientific">Massilia cavernae</name>
    <dbReference type="NCBI Taxonomy" id="2320864"/>
    <lineage>
        <taxon>Bacteria</taxon>
        <taxon>Pseudomonadati</taxon>
        <taxon>Pseudomonadota</taxon>
        <taxon>Betaproteobacteria</taxon>
        <taxon>Burkholderiales</taxon>
        <taxon>Oxalobacteraceae</taxon>
        <taxon>Telluria group</taxon>
        <taxon>Massilia</taxon>
    </lineage>
</organism>
<comment type="caution">
    <text evidence="2">The sequence shown here is derived from an EMBL/GenBank/DDBJ whole genome shotgun (WGS) entry which is preliminary data.</text>
</comment>
<dbReference type="EMBL" id="QYUP01000105">
    <property type="protein sequence ID" value="RJG16679.1"/>
    <property type="molecule type" value="Genomic_DNA"/>
</dbReference>
<evidence type="ECO:0000313" key="2">
    <source>
        <dbReference type="EMBL" id="RJG16679.1"/>
    </source>
</evidence>